<dbReference type="SMART" id="SM00448">
    <property type="entry name" value="REC"/>
    <property type="match status" value="1"/>
</dbReference>
<dbReference type="PROSITE" id="PS01124">
    <property type="entry name" value="HTH_ARAC_FAMILY_2"/>
    <property type="match status" value="1"/>
</dbReference>
<evidence type="ECO:0000256" key="6">
    <source>
        <dbReference type="PROSITE-ProRule" id="PRU00169"/>
    </source>
</evidence>
<dbReference type="SUPFAM" id="SSF55874">
    <property type="entry name" value="ATPase domain of HSP90 chaperone/DNA topoisomerase II/histidine kinase"/>
    <property type="match status" value="1"/>
</dbReference>
<dbReference type="Gene3D" id="1.10.287.130">
    <property type="match status" value="1"/>
</dbReference>
<dbReference type="PANTHER" id="PTHR43547:SF2">
    <property type="entry name" value="HYBRID SIGNAL TRANSDUCTION HISTIDINE KINASE C"/>
    <property type="match status" value="1"/>
</dbReference>
<evidence type="ECO:0000256" key="5">
    <source>
        <dbReference type="ARBA" id="ARBA00023163"/>
    </source>
</evidence>
<feature type="domain" description="Histidine kinase" evidence="8">
    <location>
        <begin position="1"/>
        <end position="213"/>
    </location>
</feature>
<dbReference type="SUPFAM" id="SSF47384">
    <property type="entry name" value="Homodimeric domain of signal transducing histidine kinase"/>
    <property type="match status" value="1"/>
</dbReference>
<dbReference type="SUPFAM" id="SSF52172">
    <property type="entry name" value="CheY-like"/>
    <property type="match status" value="1"/>
</dbReference>
<dbReference type="Pfam" id="PF00512">
    <property type="entry name" value="HisKA"/>
    <property type="match status" value="1"/>
</dbReference>
<dbReference type="CDD" id="cd00082">
    <property type="entry name" value="HisKA"/>
    <property type="match status" value="1"/>
</dbReference>
<dbReference type="EC" id="2.7.13.3" evidence="2"/>
<dbReference type="PROSITE" id="PS50109">
    <property type="entry name" value="HIS_KIN"/>
    <property type="match status" value="1"/>
</dbReference>
<dbReference type="Pfam" id="PF12833">
    <property type="entry name" value="HTH_18"/>
    <property type="match status" value="1"/>
</dbReference>
<dbReference type="PRINTS" id="PR00344">
    <property type="entry name" value="BCTRLSENSOR"/>
</dbReference>
<evidence type="ECO:0000259" key="8">
    <source>
        <dbReference type="PROSITE" id="PS50109"/>
    </source>
</evidence>
<dbReference type="SMART" id="SM00388">
    <property type="entry name" value="HisKA"/>
    <property type="match status" value="1"/>
</dbReference>
<dbReference type="InterPro" id="IPR004358">
    <property type="entry name" value="Sig_transdc_His_kin-like_C"/>
</dbReference>
<dbReference type="Gene3D" id="3.30.565.10">
    <property type="entry name" value="Histidine kinase-like ATPase, C-terminal domain"/>
    <property type="match status" value="1"/>
</dbReference>
<dbReference type="Pfam" id="PF02518">
    <property type="entry name" value="HATPase_c"/>
    <property type="match status" value="1"/>
</dbReference>
<sequence>ISHEIRTPLSLIKSPLEKLLEKVDLKSEIRENLSIMDKNVSRLLHLVSQLLDFRKTELESVSLTFVKTNISNLIRETHTQFSQIIDSKNIDFELKMETENLIAYVDVEVLTKILSNLFNNAIKYSKSNIILSLTNKEGYFKLTIKNDGKLIPPHLRNKIFEPFFRAPGTENQSGTGIGLALAYSLVKLHKGTLKLDTSDAAMNSFVLKLPLHQEKEFDFFDSEKSDIKEDTALSMHKFQIENNKPTLLLIEDNEDLLDFIAKDLMENYTILKSSNAIQALEIVDCENIQLVISDVMMPEMDGFNFCEKMKTNINTSHIPIILLTAKTSIGARIEGLESGADAYIDKPFSMEYLKVQVSNLLENRKNIIEHYSSSPLAHIRTMAHTSVDEKFIKKLDEIIIRNISDSNLSVDTLAENMNMSRSTLYRKINSISNLSPNDLINITRLKKAAELLKTGNYKIYEIAEMVGFNSQVSFGRSFHRQFNMTPSEYVKFEIKKDNK</sequence>
<dbReference type="EMBL" id="RYDJ01000054">
    <property type="protein sequence ID" value="RTY99965.1"/>
    <property type="molecule type" value="Genomic_DNA"/>
</dbReference>
<dbReference type="Gene3D" id="3.40.50.2300">
    <property type="match status" value="1"/>
</dbReference>
<comment type="caution">
    <text evidence="10">The sequence shown here is derived from an EMBL/GenBank/DDBJ whole genome shotgun (WGS) entry which is preliminary data.</text>
</comment>
<dbReference type="AlphaFoldDB" id="A0A3S0NW23"/>
<feature type="modified residue" description="4-aspartylphosphate" evidence="6">
    <location>
        <position position="294"/>
    </location>
</feature>
<dbReference type="InterPro" id="IPR005467">
    <property type="entry name" value="His_kinase_dom"/>
</dbReference>
<keyword evidence="11" id="KW-1185">Reference proteome</keyword>
<dbReference type="Gene3D" id="1.10.10.60">
    <property type="entry name" value="Homeodomain-like"/>
    <property type="match status" value="1"/>
</dbReference>
<keyword evidence="5" id="KW-0804">Transcription</keyword>
<dbReference type="InterPro" id="IPR003661">
    <property type="entry name" value="HisK_dim/P_dom"/>
</dbReference>
<feature type="non-terminal residue" evidence="10">
    <location>
        <position position="1"/>
    </location>
</feature>
<evidence type="ECO:0000259" key="7">
    <source>
        <dbReference type="PROSITE" id="PS01124"/>
    </source>
</evidence>
<dbReference type="SUPFAM" id="SSF46689">
    <property type="entry name" value="Homeodomain-like"/>
    <property type="match status" value="1"/>
</dbReference>
<organism evidence="10 11">
    <name type="scientific">Flavobacterium bomense</name>
    <dbReference type="NCBI Taxonomy" id="2497483"/>
    <lineage>
        <taxon>Bacteria</taxon>
        <taxon>Pseudomonadati</taxon>
        <taxon>Bacteroidota</taxon>
        <taxon>Flavobacteriia</taxon>
        <taxon>Flavobacteriales</taxon>
        <taxon>Flavobacteriaceae</taxon>
        <taxon>Flavobacterium</taxon>
    </lineage>
</organism>
<name>A0A3S0NW23_9FLAO</name>
<dbReference type="PANTHER" id="PTHR43547">
    <property type="entry name" value="TWO-COMPONENT HISTIDINE KINASE"/>
    <property type="match status" value="1"/>
</dbReference>
<dbReference type="CDD" id="cd17574">
    <property type="entry name" value="REC_OmpR"/>
    <property type="match status" value="1"/>
</dbReference>
<dbReference type="InterPro" id="IPR036097">
    <property type="entry name" value="HisK_dim/P_sf"/>
</dbReference>
<protein>
    <recommendedName>
        <fullName evidence="2">histidine kinase</fullName>
        <ecNumber evidence="2">2.7.13.3</ecNumber>
    </recommendedName>
</protein>
<dbReference type="GO" id="GO:0003700">
    <property type="term" value="F:DNA-binding transcription factor activity"/>
    <property type="evidence" value="ECO:0007669"/>
    <property type="project" value="InterPro"/>
</dbReference>
<evidence type="ECO:0000256" key="3">
    <source>
        <dbReference type="ARBA" id="ARBA00022553"/>
    </source>
</evidence>
<keyword evidence="3 6" id="KW-0597">Phosphoprotein</keyword>
<reference evidence="10 11" key="1">
    <citation type="submission" date="2018-12" db="EMBL/GenBank/DDBJ databases">
        <title>Flavobacterium sp. nov., isolated from glacier ice.</title>
        <authorList>
            <person name="Liu Q."/>
            <person name="Xin Y.-H."/>
        </authorList>
    </citation>
    <scope>NUCLEOTIDE SEQUENCE [LARGE SCALE GENOMIC DNA]</scope>
    <source>
        <strain evidence="10 11">RB1N8</strain>
    </source>
</reference>
<proteinExistence type="predicted"/>
<dbReference type="PROSITE" id="PS50110">
    <property type="entry name" value="RESPONSE_REGULATORY"/>
    <property type="match status" value="1"/>
</dbReference>
<dbReference type="InterPro" id="IPR036890">
    <property type="entry name" value="HATPase_C_sf"/>
</dbReference>
<evidence type="ECO:0000256" key="4">
    <source>
        <dbReference type="ARBA" id="ARBA00023015"/>
    </source>
</evidence>
<evidence type="ECO:0000313" key="11">
    <source>
        <dbReference type="Proteomes" id="UP000280825"/>
    </source>
</evidence>
<dbReference type="InterPro" id="IPR011006">
    <property type="entry name" value="CheY-like_superfamily"/>
</dbReference>
<dbReference type="Proteomes" id="UP000280825">
    <property type="component" value="Unassembled WGS sequence"/>
</dbReference>
<gene>
    <name evidence="10" type="ORF">EKL98_15460</name>
</gene>
<keyword evidence="4" id="KW-0805">Transcription regulation</keyword>
<evidence type="ECO:0000256" key="2">
    <source>
        <dbReference type="ARBA" id="ARBA00012438"/>
    </source>
</evidence>
<accession>A0A3S0NW23</accession>
<dbReference type="Pfam" id="PF00072">
    <property type="entry name" value="Response_reg"/>
    <property type="match status" value="1"/>
</dbReference>
<evidence type="ECO:0000259" key="9">
    <source>
        <dbReference type="PROSITE" id="PS50110"/>
    </source>
</evidence>
<comment type="catalytic activity">
    <reaction evidence="1">
        <text>ATP + protein L-histidine = ADP + protein N-phospho-L-histidine.</text>
        <dbReference type="EC" id="2.7.13.3"/>
    </reaction>
</comment>
<dbReference type="GO" id="GO:0000155">
    <property type="term" value="F:phosphorelay sensor kinase activity"/>
    <property type="evidence" value="ECO:0007669"/>
    <property type="project" value="InterPro"/>
</dbReference>
<evidence type="ECO:0000256" key="1">
    <source>
        <dbReference type="ARBA" id="ARBA00000085"/>
    </source>
</evidence>
<dbReference type="InterPro" id="IPR018060">
    <property type="entry name" value="HTH_AraC"/>
</dbReference>
<dbReference type="RefSeq" id="WP_126563097.1">
    <property type="nucleotide sequence ID" value="NZ_RYDJ01000054.1"/>
</dbReference>
<dbReference type="SMART" id="SM00342">
    <property type="entry name" value="HTH_ARAC"/>
    <property type="match status" value="1"/>
</dbReference>
<dbReference type="InterPro" id="IPR009057">
    <property type="entry name" value="Homeodomain-like_sf"/>
</dbReference>
<dbReference type="GO" id="GO:0043565">
    <property type="term" value="F:sequence-specific DNA binding"/>
    <property type="evidence" value="ECO:0007669"/>
    <property type="project" value="InterPro"/>
</dbReference>
<feature type="domain" description="Response regulatory" evidence="9">
    <location>
        <begin position="246"/>
        <end position="361"/>
    </location>
</feature>
<dbReference type="InterPro" id="IPR003594">
    <property type="entry name" value="HATPase_dom"/>
</dbReference>
<feature type="domain" description="HTH araC/xylS-type" evidence="7">
    <location>
        <begin position="393"/>
        <end position="492"/>
    </location>
</feature>
<evidence type="ECO:0000313" key="10">
    <source>
        <dbReference type="EMBL" id="RTY99965.1"/>
    </source>
</evidence>
<dbReference type="InterPro" id="IPR001789">
    <property type="entry name" value="Sig_transdc_resp-reg_receiver"/>
</dbReference>
<dbReference type="SMART" id="SM00387">
    <property type="entry name" value="HATPase_c"/>
    <property type="match status" value="1"/>
</dbReference>